<dbReference type="Pfam" id="PF07883">
    <property type="entry name" value="Cupin_2"/>
    <property type="match status" value="1"/>
</dbReference>
<evidence type="ECO:0000259" key="3">
    <source>
        <dbReference type="Pfam" id="PF07883"/>
    </source>
</evidence>
<dbReference type="Proteomes" id="UP000638918">
    <property type="component" value="Unassembled WGS sequence"/>
</dbReference>
<dbReference type="InterPro" id="IPR013096">
    <property type="entry name" value="Cupin_2"/>
</dbReference>
<dbReference type="EMBL" id="JACSQU010000001">
    <property type="protein sequence ID" value="MBD7939952.1"/>
    <property type="molecule type" value="Genomic_DNA"/>
</dbReference>
<proteinExistence type="predicted"/>
<protein>
    <submittedName>
        <fullName evidence="4">Cupin domain-containing protein</fullName>
    </submittedName>
</protein>
<dbReference type="PANTHER" id="PTHR41517">
    <property type="entry name" value="1,2-DIOXYGENASE PROTEIN-RELATED"/>
    <property type="match status" value="1"/>
</dbReference>
<dbReference type="InterPro" id="IPR047183">
    <property type="entry name" value="GDO-like"/>
</dbReference>
<feature type="domain" description="Cupin type-2" evidence="3">
    <location>
        <begin position="83"/>
        <end position="141"/>
    </location>
</feature>
<evidence type="ECO:0000313" key="4">
    <source>
        <dbReference type="EMBL" id="MBD7939952.1"/>
    </source>
</evidence>
<keyword evidence="5" id="KW-1185">Reference proteome</keyword>
<dbReference type="RefSeq" id="WP_191742443.1">
    <property type="nucleotide sequence ID" value="NZ_JACSQU010000001.1"/>
</dbReference>
<comment type="caution">
    <text evidence="4">The sequence shown here is derived from an EMBL/GenBank/DDBJ whole genome shotgun (WGS) entry which is preliminary data.</text>
</comment>
<dbReference type="Gene3D" id="2.60.120.10">
    <property type="entry name" value="Jelly Rolls"/>
    <property type="match status" value="2"/>
</dbReference>
<dbReference type="InterPro" id="IPR014710">
    <property type="entry name" value="RmlC-like_jellyroll"/>
</dbReference>
<evidence type="ECO:0000313" key="5">
    <source>
        <dbReference type="Proteomes" id="UP000638918"/>
    </source>
</evidence>
<accession>A0ABR8QXH7</accession>
<keyword evidence="1" id="KW-0223">Dioxygenase</keyword>
<reference evidence="4 5" key="1">
    <citation type="submission" date="2020-08" db="EMBL/GenBank/DDBJ databases">
        <title>A Genomic Blueprint of the Chicken Gut Microbiome.</title>
        <authorList>
            <person name="Gilroy R."/>
            <person name="Ravi A."/>
            <person name="Getino M."/>
            <person name="Pursley I."/>
            <person name="Horton D.L."/>
            <person name="Alikhan N.-F."/>
            <person name="Baker D."/>
            <person name="Gharbi K."/>
            <person name="Hall N."/>
            <person name="Watson M."/>
            <person name="Adriaenssens E.M."/>
            <person name="Foster-Nyarko E."/>
            <person name="Jarju S."/>
            <person name="Secka A."/>
            <person name="Antonio M."/>
            <person name="Oren A."/>
            <person name="Chaudhuri R."/>
            <person name="La Ragione R.M."/>
            <person name="Hildebrand F."/>
            <person name="Pallen M.J."/>
        </authorList>
    </citation>
    <scope>NUCLEOTIDE SEQUENCE [LARGE SCALE GENOMIC DNA]</scope>
    <source>
        <strain evidence="4 5">Sa3CVA3</strain>
    </source>
</reference>
<dbReference type="SUPFAM" id="SSF51182">
    <property type="entry name" value="RmlC-like cupins"/>
    <property type="match status" value="1"/>
</dbReference>
<dbReference type="InterPro" id="IPR011051">
    <property type="entry name" value="RmlC_Cupin_sf"/>
</dbReference>
<evidence type="ECO:0000256" key="2">
    <source>
        <dbReference type="ARBA" id="ARBA00023002"/>
    </source>
</evidence>
<sequence length="371" mass="41328">MNDLRTNFEDTVGKFVDVSGQFYPENQPWAPAIVTKEQIDAEIERLASIPMPDNGRRSSLIVHPRANPLSPGLAPTTQVTLNVLKPGESTVPFRHNGAEVNFCILGSGVADVNGRKIPFGQYDVYNVPSWTAHSRVNNGAGLQVFLTYSNAALLQFMQVHQYEVNPDVSLAVPEMQGGEINPRRVSPYGTFEIGDDGAQLMPYEKLINPPAEASPCLHWPWERVEAEIKKLADLGQDYVGRRLYLLYNPATGRTNGTTHNFFATMTIRPPKIVDRPHRHISDAINYYFKGSGRSTVAGNTYEWKAGDLMLSAPGWAVHNHASYDDYVYELTIQNQPLNIAMDSLLWQENLKEPPALLGSQMGFDTNRKTVA</sequence>
<name>A0ABR8QXH7_9CAUL</name>
<keyword evidence="2" id="KW-0560">Oxidoreductase</keyword>
<organism evidence="4 5">
    <name type="scientific">Brevundimonas guildfordensis</name>
    <dbReference type="NCBI Taxonomy" id="2762241"/>
    <lineage>
        <taxon>Bacteria</taxon>
        <taxon>Pseudomonadati</taxon>
        <taxon>Pseudomonadota</taxon>
        <taxon>Alphaproteobacteria</taxon>
        <taxon>Caulobacterales</taxon>
        <taxon>Caulobacteraceae</taxon>
        <taxon>Brevundimonas</taxon>
    </lineage>
</organism>
<dbReference type="PANTHER" id="PTHR41517:SF1">
    <property type="entry name" value="CUPIN"/>
    <property type="match status" value="1"/>
</dbReference>
<evidence type="ECO:0000256" key="1">
    <source>
        <dbReference type="ARBA" id="ARBA00022964"/>
    </source>
</evidence>
<gene>
    <name evidence="4" type="ORF">H9656_00925</name>
</gene>